<name>A0ABW3DZD3_9ACTN</name>
<dbReference type="InterPro" id="IPR050491">
    <property type="entry name" value="AmpC-like"/>
</dbReference>
<keyword evidence="3" id="KW-1185">Reference proteome</keyword>
<dbReference type="InterPro" id="IPR012338">
    <property type="entry name" value="Beta-lactam/transpept-like"/>
</dbReference>
<gene>
    <name evidence="2" type="ORF">ACFQ08_28190</name>
</gene>
<dbReference type="Pfam" id="PF00144">
    <property type="entry name" value="Beta-lactamase"/>
    <property type="match status" value="1"/>
</dbReference>
<reference evidence="3" key="1">
    <citation type="journal article" date="2019" name="Int. J. Syst. Evol. Microbiol.">
        <title>The Global Catalogue of Microorganisms (GCM) 10K type strain sequencing project: providing services to taxonomists for standard genome sequencing and annotation.</title>
        <authorList>
            <consortium name="The Broad Institute Genomics Platform"/>
            <consortium name="The Broad Institute Genome Sequencing Center for Infectious Disease"/>
            <person name="Wu L."/>
            <person name="Ma J."/>
        </authorList>
    </citation>
    <scope>NUCLEOTIDE SEQUENCE [LARGE SCALE GENOMIC DNA]</scope>
    <source>
        <strain evidence="3">CCUG 62974</strain>
    </source>
</reference>
<keyword evidence="2" id="KW-0378">Hydrolase</keyword>
<feature type="domain" description="Beta-lactamase-related" evidence="1">
    <location>
        <begin position="15"/>
        <end position="315"/>
    </location>
</feature>
<dbReference type="InterPro" id="IPR001466">
    <property type="entry name" value="Beta-lactam-related"/>
</dbReference>
<dbReference type="EMBL" id="JBHTHX010001330">
    <property type="protein sequence ID" value="MFD0888432.1"/>
    <property type="molecule type" value="Genomic_DNA"/>
</dbReference>
<dbReference type="Proteomes" id="UP001597024">
    <property type="component" value="Unassembled WGS sequence"/>
</dbReference>
<comment type="caution">
    <text evidence="2">The sequence shown here is derived from an EMBL/GenBank/DDBJ whole genome shotgun (WGS) entry which is preliminary data.</text>
</comment>
<organism evidence="2 3">
    <name type="scientific">Streptosporangium algeriense</name>
    <dbReference type="NCBI Taxonomy" id="1682748"/>
    <lineage>
        <taxon>Bacteria</taxon>
        <taxon>Bacillati</taxon>
        <taxon>Actinomycetota</taxon>
        <taxon>Actinomycetes</taxon>
        <taxon>Streptosporangiales</taxon>
        <taxon>Streptosporangiaceae</taxon>
        <taxon>Streptosporangium</taxon>
    </lineage>
</organism>
<dbReference type="EC" id="3.-.-.-" evidence="2"/>
<proteinExistence type="predicted"/>
<evidence type="ECO:0000313" key="2">
    <source>
        <dbReference type="EMBL" id="MFD0888432.1"/>
    </source>
</evidence>
<dbReference type="GO" id="GO:0016787">
    <property type="term" value="F:hydrolase activity"/>
    <property type="evidence" value="ECO:0007669"/>
    <property type="project" value="UniProtKB-KW"/>
</dbReference>
<evidence type="ECO:0000259" key="1">
    <source>
        <dbReference type="Pfam" id="PF00144"/>
    </source>
</evidence>
<sequence>MDLELVKREVTALVKPGDPGLAVGVYADGEVLLTTAQGMACVEFGVPVDAHTRFDIASVSKQFTAVCVLLLARDGRLSLDDDVRKHVPGLSLTVPVTLRQCLQHTGGLPEWYALQAFTETPFIALTEERLLDEFRGVRHTAFPPGTDFSYSNTGYVLAAATVRAVTGSSLAEFARERIFGPLGMDDTLFRDDTALPLPRLAYGYANADGEPRRADTLESAVGDGGVVTSVTDLASWFGFLADGRVLGDDLLRELLEPAVLADGTVLRYAYGIYHTPIAGKGGYGHAGGVPGYLSNLLYVPEAGFGVAVLSNQTAIDPVGLSGRLARMLLGESPESSAEPVETVDPAAEVPAGHWHDPVGDAFLALEAAENGWVKLERDGESAEFAPAKDGRWYGLGDADGLWLERRDGGLTL</sequence>
<feature type="non-terminal residue" evidence="2">
    <location>
        <position position="412"/>
    </location>
</feature>
<dbReference type="Gene3D" id="3.40.710.10">
    <property type="entry name" value="DD-peptidase/beta-lactamase superfamily"/>
    <property type="match status" value="1"/>
</dbReference>
<accession>A0ABW3DZD3</accession>
<dbReference type="PANTHER" id="PTHR46825:SF9">
    <property type="entry name" value="BETA-LACTAMASE-RELATED DOMAIN-CONTAINING PROTEIN"/>
    <property type="match status" value="1"/>
</dbReference>
<evidence type="ECO:0000313" key="3">
    <source>
        <dbReference type="Proteomes" id="UP001597024"/>
    </source>
</evidence>
<dbReference type="SUPFAM" id="SSF56601">
    <property type="entry name" value="beta-lactamase/transpeptidase-like"/>
    <property type="match status" value="1"/>
</dbReference>
<protein>
    <submittedName>
        <fullName evidence="2">Serine hydrolase domain-containing protein</fullName>
        <ecNumber evidence="2">3.-.-.-</ecNumber>
    </submittedName>
</protein>
<dbReference type="PANTHER" id="PTHR46825">
    <property type="entry name" value="D-ALANYL-D-ALANINE-CARBOXYPEPTIDASE/ENDOPEPTIDASE AMPH"/>
    <property type="match status" value="1"/>
</dbReference>